<organism evidence="2 3">
    <name type="scientific">Companilactobacillus suantsaicola</name>
    <dbReference type="NCBI Taxonomy" id="2487723"/>
    <lineage>
        <taxon>Bacteria</taxon>
        <taxon>Bacillati</taxon>
        <taxon>Bacillota</taxon>
        <taxon>Bacilli</taxon>
        <taxon>Lactobacillales</taxon>
        <taxon>Lactobacillaceae</taxon>
        <taxon>Companilactobacillus</taxon>
    </lineage>
</organism>
<accession>A0A4Z0JQZ6</accession>
<dbReference type="Gene3D" id="1.10.357.10">
    <property type="entry name" value="Tetracycline Repressor, domain 2"/>
    <property type="match status" value="1"/>
</dbReference>
<protein>
    <submittedName>
        <fullName evidence="2">TetR family transcriptional regulator</fullName>
    </submittedName>
</protein>
<proteinExistence type="predicted"/>
<evidence type="ECO:0000259" key="1">
    <source>
        <dbReference type="Pfam" id="PF14278"/>
    </source>
</evidence>
<dbReference type="AlphaFoldDB" id="A0A4Z0JQZ6"/>
<keyword evidence="3" id="KW-1185">Reference proteome</keyword>
<evidence type="ECO:0000313" key="2">
    <source>
        <dbReference type="EMBL" id="TGD24654.1"/>
    </source>
</evidence>
<dbReference type="InterPro" id="IPR050624">
    <property type="entry name" value="HTH-type_Tx_Regulator"/>
</dbReference>
<dbReference type="EMBL" id="RKLY01000004">
    <property type="protein sequence ID" value="TGD24654.1"/>
    <property type="molecule type" value="Genomic_DNA"/>
</dbReference>
<dbReference type="RefSeq" id="WP_135371399.1">
    <property type="nucleotide sequence ID" value="NZ_RKLY01000004.1"/>
</dbReference>
<dbReference type="PANTHER" id="PTHR43479:SF7">
    <property type="entry name" value="TETR-FAMILY TRANSCRIPTIONAL REGULATOR"/>
    <property type="match status" value="1"/>
</dbReference>
<dbReference type="Proteomes" id="UP000298021">
    <property type="component" value="Unassembled WGS sequence"/>
</dbReference>
<dbReference type="SUPFAM" id="SSF46689">
    <property type="entry name" value="Homeodomain-like"/>
    <property type="match status" value="1"/>
</dbReference>
<evidence type="ECO:0000313" key="3">
    <source>
        <dbReference type="Proteomes" id="UP000298021"/>
    </source>
</evidence>
<dbReference type="InterPro" id="IPR039532">
    <property type="entry name" value="TetR_C_Firmicutes"/>
</dbReference>
<dbReference type="InterPro" id="IPR009057">
    <property type="entry name" value="Homeodomain-like_sf"/>
</dbReference>
<dbReference type="OrthoDB" id="9810250at2"/>
<dbReference type="PANTHER" id="PTHR43479">
    <property type="entry name" value="ACREF/ENVCD OPERON REPRESSOR-RELATED"/>
    <property type="match status" value="1"/>
</dbReference>
<name>A0A4Z0JQZ6_9LACO</name>
<dbReference type="Pfam" id="PF14278">
    <property type="entry name" value="TetR_C_8"/>
    <property type="match status" value="1"/>
</dbReference>
<sequence length="198" mass="23991">MELKNQTKLLFARELEEMLKTIPMDKIRIVDLCKRCNTIPQTFYYHFHDKYELVAWTFLYDFSKTYVSQVLEYSVESIVDNLKQMNQRRIFYQKTYTQRSQNSIDQYIQKFNIHSAIDAIEKYYQQPVAFDQLLEIKYHSYGMMGLFQEWINDKNTVSIEQLAQFQFDHTPDFLKIAYQNYSFKKVSKNFTNESNYQA</sequence>
<gene>
    <name evidence="2" type="ORF">EGT49_02580</name>
</gene>
<reference evidence="2 3" key="1">
    <citation type="submission" date="2018-10" db="EMBL/GenBank/DDBJ databases">
        <title>Lactobacillus sp. R7 and Lactobacillus sp. R19 isolated from fermented mustard green product of Taiwan.</title>
        <authorList>
            <person name="Lin S.-T."/>
        </authorList>
    </citation>
    <scope>NUCLEOTIDE SEQUENCE [LARGE SCALE GENOMIC DNA]</scope>
    <source>
        <strain evidence="2 3">BCRC 81127</strain>
    </source>
</reference>
<comment type="caution">
    <text evidence="2">The sequence shown here is derived from an EMBL/GenBank/DDBJ whole genome shotgun (WGS) entry which is preliminary data.</text>
</comment>
<feature type="domain" description="Transcriptional regulator TetR C-terminal Firmicutes type" evidence="1">
    <location>
        <begin position="78"/>
        <end position="164"/>
    </location>
</feature>